<sequence>MADKKTPTKPAAKAKKPTTAKTPPRPSAKRAAAARAPRPAAPIKSGASRKAATTSATTSEVKHNFAATRDSVSKLASEKAAQLKSDAARMTEDAGARAKVMARDGKDKAAGAIASLAKYIDDSASSVDDRLGDQYGEYARTAAASIASLAATVEKQDVDELIDNTREFVRKSPAIAIGGAAVVGFIMARMLRGGSSDA</sequence>
<feature type="compositionally biased region" description="Low complexity" evidence="1">
    <location>
        <begin position="29"/>
        <end position="59"/>
    </location>
</feature>
<dbReference type="Proteomes" id="UP000321129">
    <property type="component" value="Unassembled WGS sequence"/>
</dbReference>
<gene>
    <name evidence="3" type="ORF">FSZ31_09110</name>
</gene>
<reference evidence="3 4" key="1">
    <citation type="submission" date="2019-08" db="EMBL/GenBank/DDBJ databases">
        <title>Sphingorhabdus soil sp. nov., isolated from arctic soil.</title>
        <authorList>
            <person name="Liu Y."/>
        </authorList>
    </citation>
    <scope>NUCLEOTIDE SEQUENCE [LARGE SCALE GENOMIC DNA]</scope>
    <source>
        <strain evidence="3 4">D-2Q-5-6</strain>
    </source>
</reference>
<keyword evidence="2" id="KW-1133">Transmembrane helix</keyword>
<evidence type="ECO:0000313" key="3">
    <source>
        <dbReference type="EMBL" id="TXC69082.1"/>
    </source>
</evidence>
<name>A0A5C6U8D0_9SPHN</name>
<dbReference type="AlphaFoldDB" id="A0A5C6U8D0"/>
<feature type="transmembrane region" description="Helical" evidence="2">
    <location>
        <begin position="174"/>
        <end position="191"/>
    </location>
</feature>
<keyword evidence="2" id="KW-0812">Transmembrane</keyword>
<keyword evidence="2" id="KW-0472">Membrane</keyword>
<proteinExistence type="predicted"/>
<dbReference type="RefSeq" id="WP_147123037.1">
    <property type="nucleotide sequence ID" value="NZ_VOPY01000002.1"/>
</dbReference>
<organism evidence="3 4">
    <name type="scientific">Flavisphingopyxis soli</name>
    <dbReference type="NCBI Taxonomy" id="2601267"/>
    <lineage>
        <taxon>Bacteria</taxon>
        <taxon>Pseudomonadati</taxon>
        <taxon>Pseudomonadota</taxon>
        <taxon>Alphaproteobacteria</taxon>
        <taxon>Sphingomonadales</taxon>
        <taxon>Sphingopyxidaceae</taxon>
        <taxon>Flavisphingopyxis</taxon>
    </lineage>
</organism>
<dbReference type="EMBL" id="VOPY01000002">
    <property type="protein sequence ID" value="TXC69082.1"/>
    <property type="molecule type" value="Genomic_DNA"/>
</dbReference>
<feature type="compositionally biased region" description="Basic and acidic residues" evidence="1">
    <location>
        <begin position="86"/>
        <end position="96"/>
    </location>
</feature>
<evidence type="ECO:0008006" key="5">
    <source>
        <dbReference type="Google" id="ProtNLM"/>
    </source>
</evidence>
<evidence type="ECO:0000313" key="4">
    <source>
        <dbReference type="Proteomes" id="UP000321129"/>
    </source>
</evidence>
<evidence type="ECO:0000256" key="1">
    <source>
        <dbReference type="SAM" id="MobiDB-lite"/>
    </source>
</evidence>
<comment type="caution">
    <text evidence="3">The sequence shown here is derived from an EMBL/GenBank/DDBJ whole genome shotgun (WGS) entry which is preliminary data.</text>
</comment>
<accession>A0A5C6U8D0</accession>
<keyword evidence="4" id="KW-1185">Reference proteome</keyword>
<dbReference type="OrthoDB" id="7426580at2"/>
<evidence type="ECO:0000256" key="2">
    <source>
        <dbReference type="SAM" id="Phobius"/>
    </source>
</evidence>
<protein>
    <recommendedName>
        <fullName evidence="5">DUF883 family protein</fullName>
    </recommendedName>
</protein>
<feature type="region of interest" description="Disordered" evidence="1">
    <location>
        <begin position="1"/>
        <end position="96"/>
    </location>
</feature>